<gene>
    <name evidence="2" type="ORF">LRA02_18940</name>
</gene>
<evidence type="ECO:0000313" key="3">
    <source>
        <dbReference type="Proteomes" id="UP000321569"/>
    </source>
</evidence>
<evidence type="ECO:0000313" key="2">
    <source>
        <dbReference type="EMBL" id="GEP73026.1"/>
    </source>
</evidence>
<dbReference type="AlphaFoldDB" id="A0A512PP91"/>
<proteinExistence type="predicted"/>
<protein>
    <submittedName>
        <fullName evidence="2">Uncharacterized protein</fullName>
    </submittedName>
</protein>
<name>A0A512PP91_9LACO</name>
<keyword evidence="1" id="KW-1133">Transmembrane helix</keyword>
<evidence type="ECO:0000256" key="1">
    <source>
        <dbReference type="SAM" id="Phobius"/>
    </source>
</evidence>
<dbReference type="EMBL" id="BKAM01000045">
    <property type="protein sequence ID" value="GEP73026.1"/>
    <property type="molecule type" value="Genomic_DNA"/>
</dbReference>
<keyword evidence="1" id="KW-0472">Membrane</keyword>
<dbReference type="RefSeq" id="WP_156404081.1">
    <property type="nucleotide sequence ID" value="NZ_BKAM01000045.1"/>
</dbReference>
<organism evidence="2 3">
    <name type="scientific">Lentilactobacillus rapi</name>
    <dbReference type="NCBI Taxonomy" id="481723"/>
    <lineage>
        <taxon>Bacteria</taxon>
        <taxon>Bacillati</taxon>
        <taxon>Bacillota</taxon>
        <taxon>Bacilli</taxon>
        <taxon>Lactobacillales</taxon>
        <taxon>Lactobacillaceae</taxon>
        <taxon>Lentilactobacillus</taxon>
    </lineage>
</organism>
<dbReference type="Proteomes" id="UP000321569">
    <property type="component" value="Unassembled WGS sequence"/>
</dbReference>
<comment type="caution">
    <text evidence="2">The sequence shown here is derived from an EMBL/GenBank/DDBJ whole genome shotgun (WGS) entry which is preliminary data.</text>
</comment>
<dbReference type="STRING" id="1423795.FD12_GL001352"/>
<reference evidence="2 3" key="1">
    <citation type="submission" date="2019-07" db="EMBL/GenBank/DDBJ databases">
        <title>Whole genome shotgun sequence of Lactobacillus rapi NBRC 109618.</title>
        <authorList>
            <person name="Hosoyama A."/>
            <person name="Uohara A."/>
            <person name="Ohji S."/>
            <person name="Ichikawa N."/>
        </authorList>
    </citation>
    <scope>NUCLEOTIDE SEQUENCE [LARGE SCALE GENOMIC DNA]</scope>
    <source>
        <strain evidence="2 3">NBRC 109618</strain>
    </source>
</reference>
<keyword evidence="1" id="KW-0812">Transmembrane</keyword>
<accession>A0A512PP91</accession>
<feature type="transmembrane region" description="Helical" evidence="1">
    <location>
        <begin position="20"/>
        <end position="45"/>
    </location>
</feature>
<sequence length="52" mass="5725">MTDLLLGNGFNATTITHLINTILTLTIVGWVIRAAVIVTVGILLYQKIKKRC</sequence>